<evidence type="ECO:0000256" key="2">
    <source>
        <dbReference type="ARBA" id="ARBA00007742"/>
    </source>
</evidence>
<keyword evidence="6" id="KW-0560">Oxidoreductase</keyword>
<dbReference type="VEuPathDB" id="FungiDB:P168DRAFT_297986"/>
<keyword evidence="7" id="KW-0443">Lipid metabolism</keyword>
<dbReference type="InterPro" id="IPR001104">
    <property type="entry name" value="3-oxo-5_a-steroid_4-DH_C"/>
</dbReference>
<dbReference type="PANTHER" id="PTHR10556:SF28">
    <property type="entry name" value="VERY-LONG-CHAIN ENOYL-COA REDUCTASE"/>
    <property type="match status" value="1"/>
</dbReference>
<organism evidence="11 12">
    <name type="scientific">Aspergillus campestris (strain IBT 28561)</name>
    <dbReference type="NCBI Taxonomy" id="1392248"/>
    <lineage>
        <taxon>Eukaryota</taxon>
        <taxon>Fungi</taxon>
        <taxon>Dikarya</taxon>
        <taxon>Ascomycota</taxon>
        <taxon>Pezizomycotina</taxon>
        <taxon>Eurotiomycetes</taxon>
        <taxon>Eurotiomycetidae</taxon>
        <taxon>Eurotiales</taxon>
        <taxon>Aspergillaceae</taxon>
        <taxon>Aspergillus</taxon>
        <taxon>Aspergillus subgen. Circumdati</taxon>
    </lineage>
</organism>
<feature type="transmembrane region" description="Helical" evidence="9">
    <location>
        <begin position="198"/>
        <end position="218"/>
    </location>
</feature>
<feature type="transmembrane region" description="Helical" evidence="9">
    <location>
        <begin position="267"/>
        <end position="284"/>
    </location>
</feature>
<protein>
    <submittedName>
        <fullName evidence="11">Steroid reductase</fullName>
    </submittedName>
</protein>
<feature type="transmembrane region" description="Helical" evidence="9">
    <location>
        <begin position="239"/>
        <end position="261"/>
    </location>
</feature>
<keyword evidence="12" id="KW-1185">Reference proteome</keyword>
<evidence type="ECO:0000313" key="11">
    <source>
        <dbReference type="EMBL" id="PKY03141.1"/>
    </source>
</evidence>
<name>A0A2I1CZW8_ASPC2</name>
<reference evidence="11" key="1">
    <citation type="submission" date="2016-12" db="EMBL/GenBank/DDBJ databases">
        <title>The genomes of Aspergillus section Nigri reveals drivers in fungal speciation.</title>
        <authorList>
            <consortium name="DOE Joint Genome Institute"/>
            <person name="Vesth T.C."/>
            <person name="Nybo J."/>
            <person name="Theobald S."/>
            <person name="Brandl J."/>
            <person name="Frisvad J.C."/>
            <person name="Nielsen K.F."/>
            <person name="Lyhne E.K."/>
            <person name="Kogle M.E."/>
            <person name="Kuo A."/>
            <person name="Riley R."/>
            <person name="Clum A."/>
            <person name="Nolan M."/>
            <person name="Lipzen A."/>
            <person name="Salamov A."/>
            <person name="Henrissat B."/>
            <person name="Wiebenga A."/>
            <person name="De vries R.P."/>
            <person name="Grigoriev I.V."/>
            <person name="Mortensen U.H."/>
            <person name="Andersen M.R."/>
            <person name="Baker S.E."/>
        </authorList>
    </citation>
    <scope>NUCLEOTIDE SEQUENCE</scope>
    <source>
        <strain evidence="11">IBT 28561</strain>
    </source>
</reference>
<evidence type="ECO:0000256" key="5">
    <source>
        <dbReference type="ARBA" id="ARBA00022989"/>
    </source>
</evidence>
<dbReference type="AlphaFoldDB" id="A0A2I1CZW8"/>
<dbReference type="GO" id="GO:0042761">
    <property type="term" value="P:very long-chain fatty acid biosynthetic process"/>
    <property type="evidence" value="ECO:0007669"/>
    <property type="project" value="TreeGrafter"/>
</dbReference>
<accession>A0A2I1CZW8</accession>
<evidence type="ECO:0000256" key="3">
    <source>
        <dbReference type="ARBA" id="ARBA00022516"/>
    </source>
</evidence>
<dbReference type="GO" id="GO:0016020">
    <property type="term" value="C:membrane"/>
    <property type="evidence" value="ECO:0007669"/>
    <property type="project" value="UniProtKB-SubCell"/>
</dbReference>
<evidence type="ECO:0000256" key="4">
    <source>
        <dbReference type="ARBA" id="ARBA00022692"/>
    </source>
</evidence>
<sequence length="312" mass="35181">MSLTTIDLAVVSRGKPIKDLPKRLQIASNGSTNELYRSVAATLSLSINRLRITHGRDRIAVPNSTETTIAEIGLEDQDMIHVKDLGPQISWRTVYIAEYLGPALIPVLFLFPLRPYLYNANLDTIPAPTKRQQLLCALLTIHFVKREYESMFIHRFSNATMPARNIVKNSSYYWIMVSSMAYHAFRPGPAAVTTLSETAMLCIGVALFIFGELANLNAHFVLRNLRRPGSSERGIPRGLGFGMVTCPHYLFEVVSWVGIYLVGGMRSWSILAFIVVGSVQMALWSKKRERRYRLEFGGRYKPKRFVMIPGVV</sequence>
<evidence type="ECO:0000256" key="7">
    <source>
        <dbReference type="ARBA" id="ARBA00023098"/>
    </source>
</evidence>
<gene>
    <name evidence="11" type="ORF">P168DRAFT_297986</name>
</gene>
<keyword evidence="5 9" id="KW-1133">Transmembrane helix</keyword>
<evidence type="ECO:0000256" key="9">
    <source>
        <dbReference type="SAM" id="Phobius"/>
    </source>
</evidence>
<dbReference type="Pfam" id="PF02544">
    <property type="entry name" value="Steroid_dh"/>
    <property type="match status" value="1"/>
</dbReference>
<dbReference type="GO" id="GO:0016627">
    <property type="term" value="F:oxidoreductase activity, acting on the CH-CH group of donors"/>
    <property type="evidence" value="ECO:0007669"/>
    <property type="project" value="InterPro"/>
</dbReference>
<dbReference type="PANTHER" id="PTHR10556">
    <property type="entry name" value="3-OXO-5-ALPHA-STEROID 4-DEHYDROGENASE"/>
    <property type="match status" value="1"/>
</dbReference>
<dbReference type="Proteomes" id="UP000234254">
    <property type="component" value="Unassembled WGS sequence"/>
</dbReference>
<comment type="subcellular location">
    <subcellularLocation>
        <location evidence="1">Membrane</location>
        <topology evidence="1">Multi-pass membrane protein</topology>
    </subcellularLocation>
</comment>
<dbReference type="PROSITE" id="PS50244">
    <property type="entry name" value="S5A_REDUCTASE"/>
    <property type="match status" value="1"/>
</dbReference>
<dbReference type="RefSeq" id="XP_024691735.1">
    <property type="nucleotide sequence ID" value="XM_024838224.1"/>
</dbReference>
<proteinExistence type="inferred from homology"/>
<evidence type="ECO:0000259" key="10">
    <source>
        <dbReference type="Pfam" id="PF02544"/>
    </source>
</evidence>
<dbReference type="InterPro" id="IPR039357">
    <property type="entry name" value="SRD5A/TECR"/>
</dbReference>
<evidence type="ECO:0000256" key="1">
    <source>
        <dbReference type="ARBA" id="ARBA00004141"/>
    </source>
</evidence>
<dbReference type="GeneID" id="36545748"/>
<dbReference type="EMBL" id="MSFM01000008">
    <property type="protein sequence ID" value="PKY03141.1"/>
    <property type="molecule type" value="Genomic_DNA"/>
</dbReference>
<comment type="similarity">
    <text evidence="2">Belongs to the steroid 5-alpha reductase family.</text>
</comment>
<dbReference type="OrthoDB" id="540503at2759"/>
<evidence type="ECO:0000256" key="6">
    <source>
        <dbReference type="ARBA" id="ARBA00023002"/>
    </source>
</evidence>
<evidence type="ECO:0000313" key="12">
    <source>
        <dbReference type="Proteomes" id="UP000234254"/>
    </source>
</evidence>
<keyword evidence="4 9" id="KW-0812">Transmembrane</keyword>
<feature type="domain" description="3-oxo-5-alpha-steroid 4-dehydrogenase C-terminal" evidence="10">
    <location>
        <begin position="160"/>
        <end position="311"/>
    </location>
</feature>
<evidence type="ECO:0000256" key="8">
    <source>
        <dbReference type="ARBA" id="ARBA00023136"/>
    </source>
</evidence>
<comment type="caution">
    <text evidence="11">The sequence shown here is derived from an EMBL/GenBank/DDBJ whole genome shotgun (WGS) entry which is preliminary data.</text>
</comment>
<keyword evidence="8 9" id="KW-0472">Membrane</keyword>
<keyword evidence="3" id="KW-0444">Lipid biosynthesis</keyword>